<sequence>MILTATLPPLASSGLLLITVSDTGTAIINDVQPISPQISVGGNDYDLENCD</sequence>
<dbReference type="EMBL" id="FMWG01000007">
    <property type="protein sequence ID" value="SCZ67983.1"/>
    <property type="molecule type" value="Genomic_DNA"/>
</dbReference>
<keyword evidence="2" id="KW-1185">Reference proteome</keyword>
<dbReference type="Proteomes" id="UP000198767">
    <property type="component" value="Unassembled WGS sequence"/>
</dbReference>
<organism evidence="1 2">
    <name type="scientific">Epibacterium ulvae</name>
    <dbReference type="NCBI Taxonomy" id="1156985"/>
    <lineage>
        <taxon>Bacteria</taxon>
        <taxon>Pseudomonadati</taxon>
        <taxon>Pseudomonadota</taxon>
        <taxon>Alphaproteobacteria</taxon>
        <taxon>Rhodobacterales</taxon>
        <taxon>Roseobacteraceae</taxon>
        <taxon>Epibacterium</taxon>
    </lineage>
</organism>
<accession>A0A1G5R1N4</accession>
<proteinExistence type="predicted"/>
<name>A0A1G5R1N4_9RHOB</name>
<gene>
    <name evidence="1" type="ORF">SAMN04488118_107157</name>
</gene>
<protein>
    <submittedName>
        <fullName evidence="1">Uncharacterized protein</fullName>
    </submittedName>
</protein>
<evidence type="ECO:0000313" key="1">
    <source>
        <dbReference type="EMBL" id="SCZ67983.1"/>
    </source>
</evidence>
<reference evidence="1 2" key="1">
    <citation type="submission" date="2016-10" db="EMBL/GenBank/DDBJ databases">
        <authorList>
            <person name="de Groot N.N."/>
        </authorList>
    </citation>
    <scope>NUCLEOTIDE SEQUENCE [LARGE SCALE GENOMIC DNA]</scope>
    <source>
        <strain evidence="1 2">U95</strain>
    </source>
</reference>
<evidence type="ECO:0000313" key="2">
    <source>
        <dbReference type="Proteomes" id="UP000198767"/>
    </source>
</evidence>
<dbReference type="AlphaFoldDB" id="A0A1G5R1N4"/>